<dbReference type="SMART" id="SM00220">
    <property type="entry name" value="S_TKc"/>
    <property type="match status" value="1"/>
</dbReference>
<comment type="catalytic activity">
    <reaction evidence="10">
        <text>L-threonyl-[protein] + ATP = O-phospho-L-threonyl-[protein] + ADP + H(+)</text>
        <dbReference type="Rhea" id="RHEA:46608"/>
        <dbReference type="Rhea" id="RHEA-COMP:11060"/>
        <dbReference type="Rhea" id="RHEA-COMP:11605"/>
        <dbReference type="ChEBI" id="CHEBI:15378"/>
        <dbReference type="ChEBI" id="CHEBI:30013"/>
        <dbReference type="ChEBI" id="CHEBI:30616"/>
        <dbReference type="ChEBI" id="CHEBI:61977"/>
        <dbReference type="ChEBI" id="CHEBI:456216"/>
        <dbReference type="EC" id="2.7.11.1"/>
    </reaction>
</comment>
<dbReference type="GO" id="GO:0048544">
    <property type="term" value="P:recognition of pollen"/>
    <property type="evidence" value="ECO:0007669"/>
    <property type="project" value="InterPro"/>
</dbReference>
<reference evidence="12" key="1">
    <citation type="submission" date="2015-06" db="UniProtKB">
        <authorList>
            <consortium name="EnsemblPlants"/>
        </authorList>
    </citation>
    <scope>IDENTIFICATION</scope>
</reference>
<accession>M8AQG2</accession>
<dbReference type="GO" id="GO:0005524">
    <property type="term" value="F:ATP binding"/>
    <property type="evidence" value="ECO:0007669"/>
    <property type="project" value="UniProtKB-UniRule"/>
</dbReference>
<name>M8AQG2_AEGTA</name>
<dbReference type="Gene3D" id="2.40.50.140">
    <property type="entry name" value="Nucleic acid-binding proteins"/>
    <property type="match status" value="1"/>
</dbReference>
<dbReference type="InterPro" id="IPR017441">
    <property type="entry name" value="Protein_kinase_ATP_BS"/>
</dbReference>
<dbReference type="CDD" id="cd14066">
    <property type="entry name" value="STKc_IRAK"/>
    <property type="match status" value="1"/>
</dbReference>
<dbReference type="FunFam" id="3.30.200.20:FF:000195">
    <property type="entry name" value="G-type lectin S-receptor-like serine/threonine-protein kinase"/>
    <property type="match status" value="1"/>
</dbReference>
<dbReference type="Gene3D" id="3.30.200.20">
    <property type="entry name" value="Phosphorylase Kinase, domain 1"/>
    <property type="match status" value="1"/>
</dbReference>
<evidence type="ECO:0000256" key="11">
    <source>
        <dbReference type="ARBA" id="ARBA00048679"/>
    </source>
</evidence>
<evidence type="ECO:0000313" key="12">
    <source>
        <dbReference type="EnsemblPlants" id="EMT03980"/>
    </source>
</evidence>
<dbReference type="Pfam" id="PF08276">
    <property type="entry name" value="PAN_2"/>
    <property type="match status" value="1"/>
</dbReference>
<dbReference type="InterPro" id="IPR001245">
    <property type="entry name" value="Ser-Thr/Tyr_kinase_cat_dom"/>
</dbReference>
<dbReference type="SUPFAM" id="SSF50249">
    <property type="entry name" value="Nucleic acid-binding proteins"/>
    <property type="match status" value="1"/>
</dbReference>
<dbReference type="Pfam" id="PF01336">
    <property type="entry name" value="tRNA_anti-codon"/>
    <property type="match status" value="1"/>
</dbReference>
<keyword evidence="6" id="KW-0418">Kinase</keyword>
<keyword evidence="3" id="KW-0808">Transferase</keyword>
<dbReference type="InterPro" id="IPR012340">
    <property type="entry name" value="NA-bd_OB-fold"/>
</dbReference>
<evidence type="ECO:0000256" key="10">
    <source>
        <dbReference type="ARBA" id="ARBA00047899"/>
    </source>
</evidence>
<evidence type="ECO:0000256" key="2">
    <source>
        <dbReference type="ARBA" id="ARBA00022527"/>
    </source>
</evidence>
<keyword evidence="8" id="KW-1015">Disulfide bond</keyword>
<evidence type="ECO:0000256" key="5">
    <source>
        <dbReference type="ARBA" id="ARBA00022741"/>
    </source>
</evidence>
<dbReference type="InterPro" id="IPR011009">
    <property type="entry name" value="Kinase-like_dom_sf"/>
</dbReference>
<dbReference type="CDD" id="cd04483">
    <property type="entry name" value="hOBFC1_like"/>
    <property type="match status" value="1"/>
</dbReference>
<keyword evidence="9" id="KW-0325">Glycoprotein</keyword>
<protein>
    <recommendedName>
        <fullName evidence="1">non-specific serine/threonine protein kinase</fullName>
        <ecNumber evidence="1">2.7.11.1</ecNumber>
    </recommendedName>
</protein>
<dbReference type="Pfam" id="PF07714">
    <property type="entry name" value="PK_Tyr_Ser-Thr"/>
    <property type="match status" value="1"/>
</dbReference>
<keyword evidence="5" id="KW-0547">Nucleotide-binding</keyword>
<evidence type="ECO:0000256" key="4">
    <source>
        <dbReference type="ARBA" id="ARBA00022729"/>
    </source>
</evidence>
<dbReference type="AlphaFoldDB" id="M8AQG2"/>
<sequence>MDTLHLVHVKLLASDLLTLTPRHTSPASFVRCGRTVARAEVVGVVVSRDRREKFLRFLVDDGTGCVPCVLWLNHQYLNANSSSDSDPTGEMASKMSEVVRLGTLLRVRGRIVMYHGTIQIAARDVVLEEDPNVEVLHWLQVSCNCFIRSNAEAPSDSTLHLCEVIKRKYGVVSAFFVLLSPSHLPGIYHSQVDRLIDSDVLESIPPVEPHGIEILPSVHTSPSISTIHKEGNGTAVHLFQLPIPFSAPDSSSLVNSKKWFSASVRTCQCACPWHETHSWQNSHHGPRASKTQATPSFLACLCGRPTRHTHHGGSSLGRALKIRQKAGSLLGMTFVWNGSVPYFRGAVWNGYVSSNAGLQAVSPLMYLTIYMGTDGETYSTFGLSDGSSRIFYKVDYSGKTTLWRWNTSLTDWAPVAPLWPAYRCNLYGYCGAYGYCDNTEEIPTCKCLDGFDPSNKTEWVSGNFSHGCLRKEELQCGGEDNFLTLPAMKAPDKFVRLWNKSYDDCKVECSKNCSCVAYAYTNLSTSYIDGDATRCLMWTGELIDVEKGRTIGYENLYLRLAALSRKGRKNIVIEVIPAISASKHDKKGRPKRLIMGDLRISDGLGKETHELPFISFKEIVTATNNFSVSNLLGQGGFGKVYKGLLHGNKEVAVKRLGRGSGQGAIEFRNEVVVIAKLQHKNLVRLVCYCVQGDEKLLIYEYLPNRSLDTFLFNSQKKPMLHWPTRFSIIKGVARGLLYLHRDSRLMIIHRDLKTSNILLDGDMNPKISDFGMARIFGGDEQQANTNRVVGTYGYMSPEYAMEGLFSVKSDVYSFGVLLLETVSGIRISSTENIKEFPNLIIYAWSLWREGLAMDLVDPSVSESCSNEEALCCIHVGLLCVQDDPDARPLMSTVVSTLESRSTPVATPDKPLYFSQRNKVAKRADYGQDSVDMEALTVLEER</sequence>
<dbReference type="FunFam" id="1.10.510.10:FF:000060">
    <property type="entry name" value="G-type lectin S-receptor-like serine/threonine-protein kinase"/>
    <property type="match status" value="1"/>
</dbReference>
<dbReference type="PROSITE" id="PS50948">
    <property type="entry name" value="PAN"/>
    <property type="match status" value="1"/>
</dbReference>
<evidence type="ECO:0000256" key="8">
    <source>
        <dbReference type="ARBA" id="ARBA00023157"/>
    </source>
</evidence>
<dbReference type="InterPro" id="IPR003609">
    <property type="entry name" value="Pan_app"/>
</dbReference>
<dbReference type="InterPro" id="IPR000858">
    <property type="entry name" value="S_locus_glycoprot_dom"/>
</dbReference>
<comment type="catalytic activity">
    <reaction evidence="11">
        <text>L-seryl-[protein] + ATP = O-phospho-L-seryl-[protein] + ADP + H(+)</text>
        <dbReference type="Rhea" id="RHEA:17989"/>
        <dbReference type="Rhea" id="RHEA-COMP:9863"/>
        <dbReference type="Rhea" id="RHEA-COMP:11604"/>
        <dbReference type="ChEBI" id="CHEBI:15378"/>
        <dbReference type="ChEBI" id="CHEBI:29999"/>
        <dbReference type="ChEBI" id="CHEBI:30616"/>
        <dbReference type="ChEBI" id="CHEBI:83421"/>
        <dbReference type="ChEBI" id="CHEBI:456216"/>
        <dbReference type="EC" id="2.7.11.1"/>
    </reaction>
</comment>
<organism evidence="12">
    <name type="scientific">Aegilops tauschii</name>
    <name type="common">Tausch's goatgrass</name>
    <name type="synonym">Aegilops squarrosa</name>
    <dbReference type="NCBI Taxonomy" id="37682"/>
    <lineage>
        <taxon>Eukaryota</taxon>
        <taxon>Viridiplantae</taxon>
        <taxon>Streptophyta</taxon>
        <taxon>Embryophyta</taxon>
        <taxon>Tracheophyta</taxon>
        <taxon>Spermatophyta</taxon>
        <taxon>Magnoliopsida</taxon>
        <taxon>Liliopsida</taxon>
        <taxon>Poales</taxon>
        <taxon>Poaceae</taxon>
        <taxon>BOP clade</taxon>
        <taxon>Pooideae</taxon>
        <taxon>Triticodae</taxon>
        <taxon>Triticeae</taxon>
        <taxon>Triticinae</taxon>
        <taxon>Aegilops</taxon>
    </lineage>
</organism>
<dbReference type="GO" id="GO:0004674">
    <property type="term" value="F:protein serine/threonine kinase activity"/>
    <property type="evidence" value="ECO:0007669"/>
    <property type="project" value="UniProtKB-KW"/>
</dbReference>
<dbReference type="ExpressionAtlas" id="M8AQG2">
    <property type="expression patterns" value="baseline"/>
</dbReference>
<evidence type="ECO:0000256" key="6">
    <source>
        <dbReference type="ARBA" id="ARBA00022777"/>
    </source>
</evidence>
<dbReference type="SMART" id="SM00473">
    <property type="entry name" value="PAN_AP"/>
    <property type="match status" value="1"/>
</dbReference>
<dbReference type="InterPro" id="IPR004365">
    <property type="entry name" value="NA-bd_OB_tRNA"/>
</dbReference>
<dbReference type="EC" id="2.7.11.1" evidence="1"/>
<dbReference type="Gene3D" id="1.10.510.10">
    <property type="entry name" value="Transferase(Phosphotransferase) domain 1"/>
    <property type="match status" value="1"/>
</dbReference>
<dbReference type="PANTHER" id="PTHR27002:SF1095">
    <property type="entry name" value="G-TYPE LECTIN S-RECEPTOR-LIKE SERINE_THREONINE-PROTEIN KINASE RKS1"/>
    <property type="match status" value="1"/>
</dbReference>
<dbReference type="GO" id="GO:0003676">
    <property type="term" value="F:nucleic acid binding"/>
    <property type="evidence" value="ECO:0007669"/>
    <property type="project" value="InterPro"/>
</dbReference>
<evidence type="ECO:0000256" key="3">
    <source>
        <dbReference type="ARBA" id="ARBA00022679"/>
    </source>
</evidence>
<keyword evidence="7" id="KW-0067">ATP-binding</keyword>
<dbReference type="SUPFAM" id="SSF56112">
    <property type="entry name" value="Protein kinase-like (PK-like)"/>
    <property type="match status" value="1"/>
</dbReference>
<keyword evidence="2" id="KW-0723">Serine/threonine-protein kinase</keyword>
<dbReference type="PROSITE" id="PS00107">
    <property type="entry name" value="PROTEIN_KINASE_ATP"/>
    <property type="match status" value="1"/>
</dbReference>
<proteinExistence type="predicted"/>
<keyword evidence="4" id="KW-0732">Signal</keyword>
<dbReference type="PROSITE" id="PS00108">
    <property type="entry name" value="PROTEIN_KINASE_ST"/>
    <property type="match status" value="1"/>
</dbReference>
<evidence type="ECO:0000256" key="9">
    <source>
        <dbReference type="ARBA" id="ARBA00023180"/>
    </source>
</evidence>
<dbReference type="PANTHER" id="PTHR27002">
    <property type="entry name" value="RECEPTOR-LIKE SERINE/THREONINE-PROTEIN KINASE SD1-8"/>
    <property type="match status" value="1"/>
</dbReference>
<dbReference type="Pfam" id="PF00954">
    <property type="entry name" value="S_locus_glycop"/>
    <property type="match status" value="1"/>
</dbReference>
<dbReference type="InterPro" id="IPR008271">
    <property type="entry name" value="Ser/Thr_kinase_AS"/>
</dbReference>
<dbReference type="EnsemblPlants" id="EMT03980">
    <property type="protein sequence ID" value="EMT03980"/>
    <property type="gene ID" value="F775_12730"/>
</dbReference>
<evidence type="ECO:0000256" key="7">
    <source>
        <dbReference type="ARBA" id="ARBA00022840"/>
    </source>
</evidence>
<dbReference type="CDD" id="cd01098">
    <property type="entry name" value="PAN_AP_plant"/>
    <property type="match status" value="1"/>
</dbReference>
<evidence type="ECO:0000256" key="1">
    <source>
        <dbReference type="ARBA" id="ARBA00012513"/>
    </source>
</evidence>
<dbReference type="PROSITE" id="PS50011">
    <property type="entry name" value="PROTEIN_KINASE_DOM"/>
    <property type="match status" value="1"/>
</dbReference>
<dbReference type="InterPro" id="IPR000719">
    <property type="entry name" value="Prot_kinase_dom"/>
</dbReference>
<dbReference type="GO" id="GO:0005886">
    <property type="term" value="C:plasma membrane"/>
    <property type="evidence" value="ECO:0007669"/>
    <property type="project" value="TreeGrafter"/>
</dbReference>